<dbReference type="EMBL" id="KN833029">
    <property type="protein sequence ID" value="KIM77037.1"/>
    <property type="molecule type" value="Genomic_DNA"/>
</dbReference>
<dbReference type="InterPro" id="IPR001245">
    <property type="entry name" value="Ser-Thr/Tyr_kinase_cat_dom"/>
</dbReference>
<evidence type="ECO:0000259" key="1">
    <source>
        <dbReference type="PROSITE" id="PS50011"/>
    </source>
</evidence>
<evidence type="ECO:0000313" key="3">
    <source>
        <dbReference type="Proteomes" id="UP000054166"/>
    </source>
</evidence>
<proteinExistence type="predicted"/>
<dbReference type="Pfam" id="PF07714">
    <property type="entry name" value="PK_Tyr_Ser-Thr"/>
    <property type="match status" value="1"/>
</dbReference>
<dbReference type="Gene3D" id="1.10.510.10">
    <property type="entry name" value="Transferase(Phosphotransferase) domain 1"/>
    <property type="match status" value="1"/>
</dbReference>
<dbReference type="GO" id="GO:0004672">
    <property type="term" value="F:protein kinase activity"/>
    <property type="evidence" value="ECO:0007669"/>
    <property type="project" value="InterPro"/>
</dbReference>
<dbReference type="AlphaFoldDB" id="A0A0C3BI50"/>
<evidence type="ECO:0000313" key="2">
    <source>
        <dbReference type="EMBL" id="KIM77037.1"/>
    </source>
</evidence>
<feature type="domain" description="Protein kinase" evidence="1">
    <location>
        <begin position="1"/>
        <end position="77"/>
    </location>
</feature>
<dbReference type="InterPro" id="IPR000719">
    <property type="entry name" value="Prot_kinase_dom"/>
</dbReference>
<accession>A0A0C3BI50</accession>
<reference evidence="3" key="2">
    <citation type="submission" date="2015-01" db="EMBL/GenBank/DDBJ databases">
        <title>Evolutionary Origins and Diversification of the Mycorrhizal Mutualists.</title>
        <authorList>
            <consortium name="DOE Joint Genome Institute"/>
            <consortium name="Mycorrhizal Genomics Consortium"/>
            <person name="Kohler A."/>
            <person name="Kuo A."/>
            <person name="Nagy L.G."/>
            <person name="Floudas D."/>
            <person name="Copeland A."/>
            <person name="Barry K.W."/>
            <person name="Cichocki N."/>
            <person name="Veneault-Fourrey C."/>
            <person name="LaButti K."/>
            <person name="Lindquist E.A."/>
            <person name="Lipzen A."/>
            <person name="Lundell T."/>
            <person name="Morin E."/>
            <person name="Murat C."/>
            <person name="Riley R."/>
            <person name="Ohm R."/>
            <person name="Sun H."/>
            <person name="Tunlid A."/>
            <person name="Henrissat B."/>
            <person name="Grigoriev I.V."/>
            <person name="Hibbett D.S."/>
            <person name="Martin F."/>
        </authorList>
    </citation>
    <scope>NUCLEOTIDE SEQUENCE [LARGE SCALE GENOMIC DNA]</scope>
    <source>
        <strain evidence="3">F 1598</strain>
    </source>
</reference>
<organism evidence="2 3">
    <name type="scientific">Piloderma croceum (strain F 1598)</name>
    <dbReference type="NCBI Taxonomy" id="765440"/>
    <lineage>
        <taxon>Eukaryota</taxon>
        <taxon>Fungi</taxon>
        <taxon>Dikarya</taxon>
        <taxon>Basidiomycota</taxon>
        <taxon>Agaricomycotina</taxon>
        <taxon>Agaricomycetes</taxon>
        <taxon>Agaricomycetidae</taxon>
        <taxon>Atheliales</taxon>
        <taxon>Atheliaceae</taxon>
        <taxon>Piloderma</taxon>
    </lineage>
</organism>
<dbReference type="InterPro" id="IPR011009">
    <property type="entry name" value="Kinase-like_dom_sf"/>
</dbReference>
<reference evidence="2 3" key="1">
    <citation type="submission" date="2014-04" db="EMBL/GenBank/DDBJ databases">
        <authorList>
            <consortium name="DOE Joint Genome Institute"/>
            <person name="Kuo A."/>
            <person name="Tarkka M."/>
            <person name="Buscot F."/>
            <person name="Kohler A."/>
            <person name="Nagy L.G."/>
            <person name="Floudas D."/>
            <person name="Copeland A."/>
            <person name="Barry K.W."/>
            <person name="Cichocki N."/>
            <person name="Veneault-Fourrey C."/>
            <person name="LaButti K."/>
            <person name="Lindquist E.A."/>
            <person name="Lipzen A."/>
            <person name="Lundell T."/>
            <person name="Morin E."/>
            <person name="Murat C."/>
            <person name="Sun H."/>
            <person name="Tunlid A."/>
            <person name="Henrissat B."/>
            <person name="Grigoriev I.V."/>
            <person name="Hibbett D.S."/>
            <person name="Martin F."/>
            <person name="Nordberg H.P."/>
            <person name="Cantor M.N."/>
            <person name="Hua S.X."/>
        </authorList>
    </citation>
    <scope>NUCLEOTIDE SEQUENCE [LARGE SCALE GENOMIC DNA]</scope>
    <source>
        <strain evidence="2 3">F 1598</strain>
    </source>
</reference>
<dbReference type="HOGENOM" id="CLU_2638947_0_0_1"/>
<name>A0A0C3BI50_PILCF</name>
<sequence length="77" mass="8691">MEDGVTPGSKSIRNEIKIWANLRHPNILQFLGANVLDNISFIVMPYLQNGNAHNYLNEHPNGDRLQILGISCCWDSL</sequence>
<protein>
    <recommendedName>
        <fullName evidence="1">Protein kinase domain-containing protein</fullName>
    </recommendedName>
</protein>
<gene>
    <name evidence="2" type="ORF">PILCRDRAFT_12392</name>
</gene>
<dbReference type="OrthoDB" id="1924919at2759"/>
<dbReference type="GO" id="GO:0005524">
    <property type="term" value="F:ATP binding"/>
    <property type="evidence" value="ECO:0007669"/>
    <property type="project" value="InterPro"/>
</dbReference>
<dbReference type="InParanoid" id="A0A0C3BI50"/>
<dbReference type="SUPFAM" id="SSF56112">
    <property type="entry name" value="Protein kinase-like (PK-like)"/>
    <property type="match status" value="1"/>
</dbReference>
<dbReference type="PROSITE" id="PS50011">
    <property type="entry name" value="PROTEIN_KINASE_DOM"/>
    <property type="match status" value="1"/>
</dbReference>
<dbReference type="Proteomes" id="UP000054166">
    <property type="component" value="Unassembled WGS sequence"/>
</dbReference>
<keyword evidence="3" id="KW-1185">Reference proteome</keyword>